<dbReference type="InterPro" id="IPR002575">
    <property type="entry name" value="Aminoglycoside_PTrfase"/>
</dbReference>
<name>A0A7W7SHY4_9ACTN</name>
<feature type="domain" description="Aminoglycoside phosphotransferase" evidence="1">
    <location>
        <begin position="35"/>
        <end position="262"/>
    </location>
</feature>
<evidence type="ECO:0000313" key="3">
    <source>
        <dbReference type="Proteomes" id="UP000573327"/>
    </source>
</evidence>
<keyword evidence="2" id="KW-0418">Kinase</keyword>
<dbReference type="InterPro" id="IPR041726">
    <property type="entry name" value="ACAD10_11_N"/>
</dbReference>
<comment type="caution">
    <text evidence="2">The sequence shown here is derived from an EMBL/GenBank/DDBJ whole genome shotgun (WGS) entry which is preliminary data.</text>
</comment>
<dbReference type="Proteomes" id="UP000573327">
    <property type="component" value="Unassembled WGS sequence"/>
</dbReference>
<gene>
    <name evidence="2" type="ORF">F4556_005942</name>
</gene>
<dbReference type="InterPro" id="IPR011009">
    <property type="entry name" value="Kinase-like_dom_sf"/>
</dbReference>
<dbReference type="SUPFAM" id="SSF56112">
    <property type="entry name" value="Protein kinase-like (PK-like)"/>
    <property type="match status" value="1"/>
</dbReference>
<dbReference type="Gene3D" id="3.30.200.20">
    <property type="entry name" value="Phosphorylase Kinase, domain 1"/>
    <property type="match status" value="1"/>
</dbReference>
<dbReference type="PANTHER" id="PTHR47829:SF1">
    <property type="entry name" value="HAD FAMILY PHOSPHATASE"/>
    <property type="match status" value="1"/>
</dbReference>
<accession>A0A7W7SHY4</accession>
<dbReference type="GO" id="GO:0016301">
    <property type="term" value="F:kinase activity"/>
    <property type="evidence" value="ECO:0007669"/>
    <property type="project" value="UniProtKB-KW"/>
</dbReference>
<dbReference type="AlphaFoldDB" id="A0A7W7SHY4"/>
<dbReference type="Pfam" id="PF01636">
    <property type="entry name" value="APH"/>
    <property type="match status" value="1"/>
</dbReference>
<dbReference type="EMBL" id="JACHJR010000001">
    <property type="protein sequence ID" value="MBB4950407.1"/>
    <property type="molecule type" value="Genomic_DNA"/>
</dbReference>
<sequence length="342" mass="36957">MSDDPADPPGLDLARLRAHLDAELPGLVRGPLRAELFEGGRSNLTYRVTDGTGSWVLRRPPLGHVLATAHDMAREYRVIAALGPTAVPVPEVLLLVEDPEVLGAPWYLMEHVAGVPHRDPAALAALGEQRVYGLGLRLVETLVALHAVDPAAVGLADFGRPDGFLERQLRRWERQLEASRSREVPGIAELRQALAESLPVSPAPALVHGDYRLDNVLVGPDDEIAAVLDWEMSTLGDPLTDLGLLVMYTELARQYDGILPGAALAPGFPCTAELVGRYAASSGRDVSTLGWYVGFASFKLAVVLEGIHYRYSQGRTVGAGFDRVGELVPLFVQFGLTSLKER</sequence>
<keyword evidence="3" id="KW-1185">Reference proteome</keyword>
<dbReference type="CDD" id="cd05154">
    <property type="entry name" value="ACAD10_11_N-like"/>
    <property type="match status" value="1"/>
</dbReference>
<evidence type="ECO:0000313" key="2">
    <source>
        <dbReference type="EMBL" id="MBB4950407.1"/>
    </source>
</evidence>
<reference evidence="2 3" key="1">
    <citation type="submission" date="2020-08" db="EMBL/GenBank/DDBJ databases">
        <title>Sequencing the genomes of 1000 actinobacteria strains.</title>
        <authorList>
            <person name="Klenk H.-P."/>
        </authorList>
    </citation>
    <scope>NUCLEOTIDE SEQUENCE [LARGE SCALE GENOMIC DNA]</scope>
    <source>
        <strain evidence="2 3">DSM 44786</strain>
    </source>
</reference>
<keyword evidence="2" id="KW-0808">Transferase</keyword>
<proteinExistence type="predicted"/>
<dbReference type="InterPro" id="IPR052898">
    <property type="entry name" value="ACAD10-like"/>
</dbReference>
<dbReference type="Gene3D" id="3.90.1200.10">
    <property type="match status" value="1"/>
</dbReference>
<organism evidence="2 3">
    <name type="scientific">Kitasatospora gansuensis</name>
    <dbReference type="NCBI Taxonomy" id="258050"/>
    <lineage>
        <taxon>Bacteria</taxon>
        <taxon>Bacillati</taxon>
        <taxon>Actinomycetota</taxon>
        <taxon>Actinomycetes</taxon>
        <taxon>Kitasatosporales</taxon>
        <taxon>Streptomycetaceae</taxon>
        <taxon>Kitasatospora</taxon>
    </lineage>
</organism>
<protein>
    <submittedName>
        <fullName evidence="2">Aminoglycoside phosphotransferase (APT) family kinase protein</fullName>
    </submittedName>
</protein>
<dbReference type="PANTHER" id="PTHR47829">
    <property type="entry name" value="HYDROLASE, PUTATIVE (AFU_ORTHOLOGUE AFUA_1G12880)-RELATED"/>
    <property type="match status" value="1"/>
</dbReference>
<dbReference type="RefSeq" id="WP_184921556.1">
    <property type="nucleotide sequence ID" value="NZ_JACHJR010000001.1"/>
</dbReference>
<evidence type="ECO:0000259" key="1">
    <source>
        <dbReference type="Pfam" id="PF01636"/>
    </source>
</evidence>